<dbReference type="AlphaFoldDB" id="A0A511J7I3"/>
<evidence type="ECO:0000313" key="3">
    <source>
        <dbReference type="Proteomes" id="UP000321720"/>
    </source>
</evidence>
<feature type="compositionally biased region" description="Basic and acidic residues" evidence="1">
    <location>
        <begin position="37"/>
        <end position="48"/>
    </location>
</feature>
<name>A0A511J7I3_9CELL</name>
<evidence type="ECO:0000256" key="1">
    <source>
        <dbReference type="SAM" id="MobiDB-lite"/>
    </source>
</evidence>
<feature type="region of interest" description="Disordered" evidence="1">
    <location>
        <begin position="1"/>
        <end position="68"/>
    </location>
</feature>
<organism evidence="2 3">
    <name type="scientific">Cellulomonas composti</name>
    <dbReference type="NCBI Taxonomy" id="266130"/>
    <lineage>
        <taxon>Bacteria</taxon>
        <taxon>Bacillati</taxon>
        <taxon>Actinomycetota</taxon>
        <taxon>Actinomycetes</taxon>
        <taxon>Micrococcales</taxon>
        <taxon>Cellulomonadaceae</taxon>
        <taxon>Cellulomonas</taxon>
    </lineage>
</organism>
<dbReference type="RefSeq" id="WP_186812575.1">
    <property type="nucleotide sequence ID" value="NZ_BJWG01000002.1"/>
</dbReference>
<keyword evidence="3" id="KW-1185">Reference proteome</keyword>
<evidence type="ECO:0000313" key="2">
    <source>
        <dbReference type="EMBL" id="GEL93972.1"/>
    </source>
</evidence>
<dbReference type="EMBL" id="BJWG01000002">
    <property type="protein sequence ID" value="GEL93972.1"/>
    <property type="molecule type" value="Genomic_DNA"/>
</dbReference>
<accession>A0A511J7I3</accession>
<gene>
    <name evidence="2" type="ORF">CCO02nite_06300</name>
</gene>
<sequence length="68" mass="7049">MHKHEADEPALVPPAPDHVLDSGTPDPVIASAPHAEPASHETEGDEHPFPPLVGSQTGAVPPPEKPVL</sequence>
<protein>
    <submittedName>
        <fullName evidence="2">Uncharacterized protein</fullName>
    </submittedName>
</protein>
<dbReference type="Proteomes" id="UP000321720">
    <property type="component" value="Unassembled WGS sequence"/>
</dbReference>
<reference evidence="2 3" key="1">
    <citation type="submission" date="2019-07" db="EMBL/GenBank/DDBJ databases">
        <title>Whole genome shotgun sequence of Cellulomonas composti NBRC 100758.</title>
        <authorList>
            <person name="Hosoyama A."/>
            <person name="Uohara A."/>
            <person name="Ohji S."/>
            <person name="Ichikawa N."/>
        </authorList>
    </citation>
    <scope>NUCLEOTIDE SEQUENCE [LARGE SCALE GENOMIC DNA]</scope>
    <source>
        <strain evidence="2 3">NBRC 100758</strain>
    </source>
</reference>
<comment type="caution">
    <text evidence="2">The sequence shown here is derived from an EMBL/GenBank/DDBJ whole genome shotgun (WGS) entry which is preliminary data.</text>
</comment>
<proteinExistence type="predicted"/>